<gene>
    <name evidence="2" type="ORF">METZ01_LOCUS156441</name>
</gene>
<feature type="region of interest" description="Disordered" evidence="1">
    <location>
        <begin position="118"/>
        <end position="165"/>
    </location>
</feature>
<dbReference type="Gene3D" id="2.60.40.420">
    <property type="entry name" value="Cupredoxins - blue copper proteins"/>
    <property type="match status" value="1"/>
</dbReference>
<organism evidence="2">
    <name type="scientific">marine metagenome</name>
    <dbReference type="NCBI Taxonomy" id="408172"/>
    <lineage>
        <taxon>unclassified sequences</taxon>
        <taxon>metagenomes</taxon>
        <taxon>ecological metagenomes</taxon>
    </lineage>
</organism>
<dbReference type="AlphaFoldDB" id="A0A382ARH4"/>
<feature type="compositionally biased region" description="Basic and acidic residues" evidence="1">
    <location>
        <begin position="130"/>
        <end position="165"/>
    </location>
</feature>
<dbReference type="InterPro" id="IPR008972">
    <property type="entry name" value="Cupredoxin"/>
</dbReference>
<accession>A0A382ARH4</accession>
<evidence type="ECO:0008006" key="3">
    <source>
        <dbReference type="Google" id="ProtNLM"/>
    </source>
</evidence>
<reference evidence="2" key="1">
    <citation type="submission" date="2018-05" db="EMBL/GenBank/DDBJ databases">
        <authorList>
            <person name="Lanie J.A."/>
            <person name="Ng W.-L."/>
            <person name="Kazmierczak K.M."/>
            <person name="Andrzejewski T.M."/>
            <person name="Davidsen T.M."/>
            <person name="Wayne K.J."/>
            <person name="Tettelin H."/>
            <person name="Glass J.I."/>
            <person name="Rusch D."/>
            <person name="Podicherti R."/>
            <person name="Tsui H.-C.T."/>
            <person name="Winkler M.E."/>
        </authorList>
    </citation>
    <scope>NUCLEOTIDE SEQUENCE</scope>
</reference>
<sequence length="165" mass="18315">MLSYITESWRLKLGKTFMLALYGLALTAFILSATACSTSTPQTIDLDVSIKNYSMAPNTIIVEHNDTLVLNLSSDQEGTIHIHGYDMKQDVSPKTKSQLILKSHATGKYNIAFHPKTAHRAETTESSGAAHEDHEEHHSDHSQSTEEGHSKDDELIIGHLEVHPR</sequence>
<dbReference type="SUPFAM" id="SSF49503">
    <property type="entry name" value="Cupredoxins"/>
    <property type="match status" value="1"/>
</dbReference>
<evidence type="ECO:0000313" key="2">
    <source>
        <dbReference type="EMBL" id="SVB03587.1"/>
    </source>
</evidence>
<evidence type="ECO:0000256" key="1">
    <source>
        <dbReference type="SAM" id="MobiDB-lite"/>
    </source>
</evidence>
<protein>
    <recommendedName>
        <fullName evidence="3">EfeO-type cupredoxin-like domain-containing protein</fullName>
    </recommendedName>
</protein>
<dbReference type="EMBL" id="UINC01026330">
    <property type="protein sequence ID" value="SVB03587.1"/>
    <property type="molecule type" value="Genomic_DNA"/>
</dbReference>
<proteinExistence type="predicted"/>
<name>A0A382ARH4_9ZZZZ</name>